<sequence>MDSPTDADAGTQAHGLQREDIQAAIAKAAELRALHAALLQGGTGGSSAVARLSTGAFPPVSRGVNHHPSIPEDYPVFTPSYEEEYLPCCHYFNPENRSLSQTTSRTSMEGEGKEDTQAVVFDNTSLSNFSISNNEPKNFPSTGQLCSNHASLLQAALEPKILKSSSRTGTREHQTVMAYDTINMEVNLDRKCLKKVKSTGASMNPDKSVKVHTKHRGATLSWLFPKSKKRLNPKMSPKTMESDNMSQLLNEWGVLSLDSLKKELAEANKCKDDALAEVSEMKSSLRDLQQKLINLETYCEELKKVLKKSVNVKSCQDLDKSKLSKRMKANGSSKDYSMPVSQEVMVEGFLQIVSEARLSVREFCKTLIHLIEEANDDLAEKLSLLLQPHQTALTDKYSKGVIYHLEALINQSLYQDFENCVFQNNGSPKFLDPLKECRENFSSFVALRNLSYNEVLCKGTKCYNEDFSRFCDQKMRCIMPLLDWPSPWPERLLQCFFISAKCIWLLHLLAFSFSPPLRILRIDRDGDFDSTYMEDIPLQKQAVKLAPTQVMIMVMPGFYVQDRVLKCRVLCRCETVA</sequence>
<dbReference type="AlphaFoldDB" id="A0AAQ3KNU0"/>
<feature type="domain" description="GIL1/IRKI C-terminal" evidence="2">
    <location>
        <begin position="519"/>
        <end position="570"/>
    </location>
</feature>
<evidence type="ECO:0000259" key="2">
    <source>
        <dbReference type="Pfam" id="PF24994"/>
    </source>
</evidence>
<dbReference type="Pfam" id="PF24994">
    <property type="entry name" value="GIL1_IRKI_C"/>
    <property type="match status" value="1"/>
</dbReference>
<protein>
    <submittedName>
        <fullName evidence="3">IRK-interacting protein</fullName>
    </submittedName>
</protein>
<dbReference type="PANTHER" id="PTHR31029">
    <property type="entry name" value="CYCLIN-DEPENDENT KINASE-LIKE PROTEIN"/>
    <property type="match status" value="1"/>
</dbReference>
<reference evidence="3 4" key="1">
    <citation type="submission" date="2023-10" db="EMBL/GenBank/DDBJ databases">
        <title>Chromosome-scale genome assembly provides insights into flower coloration mechanisms of Canna indica.</title>
        <authorList>
            <person name="Li C."/>
        </authorList>
    </citation>
    <scope>NUCLEOTIDE SEQUENCE [LARGE SCALE GENOMIC DNA]</scope>
    <source>
        <tissue evidence="3">Flower</tissue>
    </source>
</reference>
<dbReference type="EMBL" id="CP136895">
    <property type="protein sequence ID" value="WOL12054.1"/>
    <property type="molecule type" value="Genomic_DNA"/>
</dbReference>
<proteinExistence type="predicted"/>
<name>A0AAQ3KNU0_9LILI</name>
<dbReference type="Proteomes" id="UP001327560">
    <property type="component" value="Chromosome 6"/>
</dbReference>
<keyword evidence="4" id="KW-1185">Reference proteome</keyword>
<gene>
    <name evidence="3" type="ORF">Cni_G20818</name>
</gene>
<accession>A0AAQ3KNU0</accession>
<feature type="coiled-coil region" evidence="1">
    <location>
        <begin position="257"/>
        <end position="305"/>
    </location>
</feature>
<evidence type="ECO:0000256" key="1">
    <source>
        <dbReference type="SAM" id="Coils"/>
    </source>
</evidence>
<organism evidence="3 4">
    <name type="scientific">Canna indica</name>
    <name type="common">Indian-shot</name>
    <dbReference type="NCBI Taxonomy" id="4628"/>
    <lineage>
        <taxon>Eukaryota</taxon>
        <taxon>Viridiplantae</taxon>
        <taxon>Streptophyta</taxon>
        <taxon>Embryophyta</taxon>
        <taxon>Tracheophyta</taxon>
        <taxon>Spermatophyta</taxon>
        <taxon>Magnoliopsida</taxon>
        <taxon>Liliopsida</taxon>
        <taxon>Zingiberales</taxon>
        <taxon>Cannaceae</taxon>
        <taxon>Canna</taxon>
    </lineage>
</organism>
<keyword evidence="1" id="KW-0175">Coiled coil</keyword>
<evidence type="ECO:0000313" key="4">
    <source>
        <dbReference type="Proteomes" id="UP001327560"/>
    </source>
</evidence>
<dbReference type="InterPro" id="IPR056813">
    <property type="entry name" value="GIL1_IRKI_C"/>
</dbReference>
<evidence type="ECO:0000313" key="3">
    <source>
        <dbReference type="EMBL" id="WOL12054.1"/>
    </source>
</evidence>
<dbReference type="InterPro" id="IPR042316">
    <property type="entry name" value="IRKI-like"/>
</dbReference>
<dbReference type="PANTHER" id="PTHR31029:SF3">
    <property type="entry name" value="IRK-INTERACTING PROTEIN"/>
    <property type="match status" value="1"/>
</dbReference>